<accession>A0A2P4P0H9</accession>
<comment type="caution">
    <text evidence="1">The sequence shown here is derived from an EMBL/GenBank/DDBJ whole genome shotgun (WGS) entry which is preliminary data.</text>
</comment>
<sequence length="107" mass="12114">MQCLKKHEPKALEKYAKSFTTTEKNTDHVKELVRGIIEGETRVIAAAMTIMFQERKGSRKNDVGVKEREGLTRRETAKIEAILAEIECKASIAEAEPKNQNSINQQK</sequence>
<dbReference type="AlphaFoldDB" id="A0A2P4P0H9"/>
<organism evidence="1 2">
    <name type="scientific">Rhizophagus irregularis (strain DAOM 181602 / DAOM 197198 / MUCL 43194)</name>
    <name type="common">Arbuscular mycorrhizal fungus</name>
    <name type="synonym">Glomus intraradices</name>
    <dbReference type="NCBI Taxonomy" id="747089"/>
    <lineage>
        <taxon>Eukaryota</taxon>
        <taxon>Fungi</taxon>
        <taxon>Fungi incertae sedis</taxon>
        <taxon>Mucoromycota</taxon>
        <taxon>Glomeromycotina</taxon>
        <taxon>Glomeromycetes</taxon>
        <taxon>Glomerales</taxon>
        <taxon>Glomeraceae</taxon>
        <taxon>Rhizophagus</taxon>
    </lineage>
</organism>
<name>A0A2P4P0H9_RHIID</name>
<proteinExistence type="predicted"/>
<gene>
    <name evidence="1" type="ORF">GLOIN_2v1789791</name>
</gene>
<evidence type="ECO:0000313" key="2">
    <source>
        <dbReference type="Proteomes" id="UP000018888"/>
    </source>
</evidence>
<protein>
    <submittedName>
        <fullName evidence="1">Uncharacterized protein</fullName>
    </submittedName>
</protein>
<dbReference type="EMBL" id="AUPC02000489">
    <property type="protein sequence ID" value="POG58890.1"/>
    <property type="molecule type" value="Genomic_DNA"/>
</dbReference>
<dbReference type="VEuPathDB" id="FungiDB:RhiirFUN_008823"/>
<evidence type="ECO:0000313" key="1">
    <source>
        <dbReference type="EMBL" id="POG58890.1"/>
    </source>
</evidence>
<keyword evidence="2" id="KW-1185">Reference proteome</keyword>
<reference evidence="1 2" key="2">
    <citation type="journal article" date="2018" name="New Phytol.">
        <title>High intraspecific genome diversity in the model arbuscular mycorrhizal symbiont Rhizophagus irregularis.</title>
        <authorList>
            <person name="Chen E.C.H."/>
            <person name="Morin E."/>
            <person name="Beaudet D."/>
            <person name="Noel J."/>
            <person name="Yildirir G."/>
            <person name="Ndikumana S."/>
            <person name="Charron P."/>
            <person name="St-Onge C."/>
            <person name="Giorgi J."/>
            <person name="Kruger M."/>
            <person name="Marton T."/>
            <person name="Ropars J."/>
            <person name="Grigoriev I.V."/>
            <person name="Hainaut M."/>
            <person name="Henrissat B."/>
            <person name="Roux C."/>
            <person name="Martin F."/>
            <person name="Corradi N."/>
        </authorList>
    </citation>
    <scope>NUCLEOTIDE SEQUENCE [LARGE SCALE GENOMIC DNA]</scope>
    <source>
        <strain evidence="1 2">DAOM 197198</strain>
    </source>
</reference>
<dbReference type="Proteomes" id="UP000018888">
    <property type="component" value="Unassembled WGS sequence"/>
</dbReference>
<reference evidence="1 2" key="1">
    <citation type="journal article" date="2013" name="Proc. Natl. Acad. Sci. U.S.A.">
        <title>Genome of an arbuscular mycorrhizal fungus provides insight into the oldest plant symbiosis.</title>
        <authorList>
            <person name="Tisserant E."/>
            <person name="Malbreil M."/>
            <person name="Kuo A."/>
            <person name="Kohler A."/>
            <person name="Symeonidi A."/>
            <person name="Balestrini R."/>
            <person name="Charron P."/>
            <person name="Duensing N."/>
            <person name="Frei Dit Frey N."/>
            <person name="Gianinazzi-Pearson V."/>
            <person name="Gilbert L.B."/>
            <person name="Handa Y."/>
            <person name="Herr J.R."/>
            <person name="Hijri M."/>
            <person name="Koul R."/>
            <person name="Kawaguchi M."/>
            <person name="Krajinski F."/>
            <person name="Lammers P.J."/>
            <person name="Masclaux F.G."/>
            <person name="Murat C."/>
            <person name="Morin E."/>
            <person name="Ndikumana S."/>
            <person name="Pagni M."/>
            <person name="Petitpierre D."/>
            <person name="Requena N."/>
            <person name="Rosikiewicz P."/>
            <person name="Riley R."/>
            <person name="Saito K."/>
            <person name="San Clemente H."/>
            <person name="Shapiro H."/>
            <person name="van Tuinen D."/>
            <person name="Becard G."/>
            <person name="Bonfante P."/>
            <person name="Paszkowski U."/>
            <person name="Shachar-Hill Y.Y."/>
            <person name="Tuskan G.A."/>
            <person name="Young P.W."/>
            <person name="Sanders I.R."/>
            <person name="Henrissat B."/>
            <person name="Rensing S.A."/>
            <person name="Grigoriev I.V."/>
            <person name="Corradi N."/>
            <person name="Roux C."/>
            <person name="Martin F."/>
        </authorList>
    </citation>
    <scope>NUCLEOTIDE SEQUENCE [LARGE SCALE GENOMIC DNA]</scope>
    <source>
        <strain evidence="1 2">DAOM 197198</strain>
    </source>
</reference>